<dbReference type="SUPFAM" id="SSF55729">
    <property type="entry name" value="Acyl-CoA N-acyltransferases (Nat)"/>
    <property type="match status" value="1"/>
</dbReference>
<dbReference type="PROSITE" id="PS51186">
    <property type="entry name" value="GNAT"/>
    <property type="match status" value="1"/>
</dbReference>
<evidence type="ECO:0000313" key="3">
    <source>
        <dbReference type="EMBL" id="CEG00296.1"/>
    </source>
</evidence>
<dbReference type="Gene3D" id="3.40.630.30">
    <property type="match status" value="1"/>
</dbReference>
<dbReference type="PANTHER" id="PTHR47489">
    <property type="entry name" value="ACYL-COA N-ACYLTRANSFERASES (NAT) SUPERFAMILY PROTEIN"/>
    <property type="match status" value="1"/>
</dbReference>
<dbReference type="RefSeq" id="XP_022840301.1">
    <property type="nucleotide sequence ID" value="XM_022985270.1"/>
</dbReference>
<evidence type="ECO:0000313" key="4">
    <source>
        <dbReference type="Proteomes" id="UP000009170"/>
    </source>
</evidence>
<dbReference type="InterPro" id="IPR016181">
    <property type="entry name" value="Acyl_CoA_acyltransferase"/>
</dbReference>
<reference evidence="4" key="1">
    <citation type="journal article" date="2006" name="Proc. Natl. Acad. Sci. U.S.A.">
        <title>Genome analysis of the smallest free-living eukaryote Ostreococcus tauri unveils many unique features.</title>
        <authorList>
            <person name="Derelle E."/>
            <person name="Ferraz C."/>
            <person name="Rombauts S."/>
            <person name="Rouze P."/>
            <person name="Worden A.Z."/>
            <person name="Robbens S."/>
            <person name="Partensky F."/>
            <person name="Degroeve S."/>
            <person name="Echeynie S."/>
            <person name="Cooke R."/>
            <person name="Saeys Y."/>
            <person name="Wuyts J."/>
            <person name="Jabbari K."/>
            <person name="Bowler C."/>
            <person name="Panaud O."/>
            <person name="Piegu B."/>
            <person name="Ball S.G."/>
            <person name="Ral J.-P."/>
            <person name="Bouget F.-Y."/>
            <person name="Piganeau G."/>
            <person name="De Baets B."/>
            <person name="Picard A."/>
            <person name="Delseny M."/>
            <person name="Demaille J."/>
            <person name="Van de Peer Y."/>
            <person name="Moreau H."/>
        </authorList>
    </citation>
    <scope>NUCLEOTIDE SEQUENCE [LARGE SCALE GENOMIC DNA]</scope>
    <source>
        <strain evidence="4">OTTH 0595 / CCAP 157/2 / RCC745</strain>
    </source>
</reference>
<feature type="region of interest" description="Disordered" evidence="1">
    <location>
        <begin position="1"/>
        <end position="31"/>
    </location>
</feature>
<dbReference type="InParanoid" id="A0A096P7U8"/>
<feature type="domain" description="N-acetyltransferase" evidence="2">
    <location>
        <begin position="50"/>
        <end position="226"/>
    </location>
</feature>
<evidence type="ECO:0000256" key="1">
    <source>
        <dbReference type="SAM" id="MobiDB-lite"/>
    </source>
</evidence>
<dbReference type="AlphaFoldDB" id="A0A096P7U8"/>
<feature type="compositionally biased region" description="Low complexity" evidence="1">
    <location>
        <begin position="1"/>
        <end position="11"/>
    </location>
</feature>
<evidence type="ECO:0000259" key="2">
    <source>
        <dbReference type="PROSITE" id="PS51186"/>
    </source>
</evidence>
<accession>A0A096P7U8</accession>
<dbReference type="KEGG" id="ota:OT_ostta16g00730"/>
<sequence>MALARASAPARARPRSRARARGTPRARGTRRDDLLELQRAFEFVDQATGTRVRRARDDDVRACVDVIVDAFSETEDAKPRAYVLRYVIGLTSREDPEEVALAATDGTSGEVIGFITVSITSRTRPVEGDSRMAPPSDAAYVGNACVRRDRRRRGTGRALVRAAERLTTEMGGCDCWLHVRAGEDAAVGLYRESGYVEVERERVFRLAGLFGGKAPSPRVLMRKELRSDGSCNFML</sequence>
<comment type="caution">
    <text evidence="3">The sequence shown here is derived from an EMBL/GenBank/DDBJ whole genome shotgun (WGS) entry which is preliminary data.</text>
</comment>
<dbReference type="InterPro" id="IPR000182">
    <property type="entry name" value="GNAT_dom"/>
</dbReference>
<dbReference type="FunCoup" id="A0A096P7U8">
    <property type="interactions" value="503"/>
</dbReference>
<protein>
    <submittedName>
        <fullName evidence="3">Acyl-CoA N-acyltransferase</fullName>
    </submittedName>
</protein>
<reference evidence="3 4" key="2">
    <citation type="journal article" date="2014" name="BMC Genomics">
        <title>An improved genome of the model marine alga Ostreococcus tauri unfolds by assessing Illumina de novo assemblies.</title>
        <authorList>
            <person name="Blanc-Mathieu R."/>
            <person name="Verhelst B."/>
            <person name="Derelle E."/>
            <person name="Rombauts S."/>
            <person name="Bouget F.Y."/>
            <person name="Carre I."/>
            <person name="Chateau A."/>
            <person name="Eyre-Walker A."/>
            <person name="Grimsley N."/>
            <person name="Moreau H."/>
            <person name="Piegu B."/>
            <person name="Rivals E."/>
            <person name="Schackwitz W."/>
            <person name="Van de Peer Y."/>
            <person name="Piganeau G."/>
        </authorList>
    </citation>
    <scope>NUCLEOTIDE SEQUENCE [LARGE SCALE GENOMIC DNA]</scope>
    <source>
        <strain evidence="4">OTTH 0595 / CCAP 157/2 / RCC745</strain>
    </source>
</reference>
<keyword evidence="4" id="KW-1185">Reference proteome</keyword>
<dbReference type="Proteomes" id="UP000009170">
    <property type="component" value="Unassembled WGS sequence"/>
</dbReference>
<dbReference type="GeneID" id="34946468"/>
<name>A0A096P7U8_OSTTA</name>
<gene>
    <name evidence="3" type="ORF">OT_ostta16g00730</name>
</gene>
<organism evidence="3 4">
    <name type="scientific">Ostreococcus tauri</name>
    <name type="common">Marine green alga</name>
    <dbReference type="NCBI Taxonomy" id="70448"/>
    <lineage>
        <taxon>Eukaryota</taxon>
        <taxon>Viridiplantae</taxon>
        <taxon>Chlorophyta</taxon>
        <taxon>Mamiellophyceae</taxon>
        <taxon>Mamiellales</taxon>
        <taxon>Bathycoccaceae</taxon>
        <taxon>Ostreococcus</taxon>
    </lineage>
</organism>
<dbReference type="GO" id="GO:0016747">
    <property type="term" value="F:acyltransferase activity, transferring groups other than amino-acyl groups"/>
    <property type="evidence" value="ECO:0007669"/>
    <property type="project" value="InterPro"/>
</dbReference>
<dbReference type="PANTHER" id="PTHR47489:SF2">
    <property type="entry name" value="GCN5-RELATED N-ACETYLTRANSFERASE 5, CHLOROPLASTIC"/>
    <property type="match status" value="1"/>
</dbReference>
<proteinExistence type="predicted"/>
<dbReference type="Pfam" id="PF00583">
    <property type="entry name" value="Acetyltransf_1"/>
    <property type="match status" value="1"/>
</dbReference>
<dbReference type="EMBL" id="CAID01000016">
    <property type="protein sequence ID" value="CEG00296.1"/>
    <property type="molecule type" value="Genomic_DNA"/>
</dbReference>
<feature type="compositionally biased region" description="Basic residues" evidence="1">
    <location>
        <begin position="12"/>
        <end position="28"/>
    </location>
</feature>